<reference evidence="3 4" key="1">
    <citation type="journal article" date="2019" name="Fungal Biol. Biotechnol.">
        <title>Draft genome sequence of fastidious pathogen Ceratobasidium theobromae, which causes vascular-streak dieback in Theobroma cacao.</title>
        <authorList>
            <person name="Ali S.S."/>
            <person name="Asman A."/>
            <person name="Shao J."/>
            <person name="Firmansyah A.P."/>
            <person name="Susilo A.W."/>
            <person name="Rosmana A."/>
            <person name="McMahon P."/>
            <person name="Junaid M."/>
            <person name="Guest D."/>
            <person name="Kheng T.Y."/>
            <person name="Meinhardt L.W."/>
            <person name="Bailey B.A."/>
        </authorList>
    </citation>
    <scope>NUCLEOTIDE SEQUENCE [LARGE SCALE GENOMIC DNA]</scope>
    <source>
        <strain evidence="3 4">CT2</strain>
    </source>
</reference>
<evidence type="ECO:0000259" key="2">
    <source>
        <dbReference type="Pfam" id="PF09349"/>
    </source>
</evidence>
<comment type="caution">
    <text evidence="3">The sequence shown here is derived from an EMBL/GenBank/DDBJ whole genome shotgun (WGS) entry which is preliminary data.</text>
</comment>
<evidence type="ECO:0000313" key="4">
    <source>
        <dbReference type="Proteomes" id="UP000383932"/>
    </source>
</evidence>
<dbReference type="PANTHER" id="PTHR37987">
    <property type="entry name" value="CHROMOSOME 9, WHOLE GENOME SHOTGUN SEQUENCE"/>
    <property type="match status" value="1"/>
</dbReference>
<dbReference type="InterPro" id="IPR018020">
    <property type="entry name" value="OHCU_decarboxylase"/>
</dbReference>
<dbReference type="SUPFAM" id="SSF158694">
    <property type="entry name" value="UraD-Like"/>
    <property type="match status" value="1"/>
</dbReference>
<dbReference type="GO" id="GO:0006144">
    <property type="term" value="P:purine nucleobase metabolic process"/>
    <property type="evidence" value="ECO:0007669"/>
    <property type="project" value="UniProtKB-KW"/>
</dbReference>
<dbReference type="PANTHER" id="PTHR37987:SF1">
    <property type="entry name" value="OXO-4-HYDROXY-4-CARBOXY-5-UREIDOIMIDAZOLINE DECARBOXYLASE DOMAIN-CONTAINING PROTEIN"/>
    <property type="match status" value="1"/>
</dbReference>
<keyword evidence="4" id="KW-1185">Reference proteome</keyword>
<accession>A0A5N5QE86</accession>
<dbReference type="InterPro" id="IPR036778">
    <property type="entry name" value="OHCU_decarboxylase_sf"/>
</dbReference>
<sequence>MTLPPLADALNSDGSRTSPLAQSLALLFEPSEILYTQVVPYLAQNLSQYNTYKGLIDASTTRISQLSLDDQAQFIGGHPRIGEVSGLSEMSAAEQAAAATPPAVLARLAHLNALYEKRYPGLVYITFVAGRTRAQIVPEMEGVLGLEPGQEGKENEPPVETITPVQVGSDAWKRELDRAVVDVGRIAKSRLAKLGAE</sequence>
<protein>
    <recommendedName>
        <fullName evidence="2">Oxo-4-hydroxy-4-carboxy-5-ureidoimidazoline decarboxylase domain-containing protein</fullName>
    </recommendedName>
</protein>
<keyword evidence="1" id="KW-0659">Purine metabolism</keyword>
<name>A0A5N5QE86_9AGAM</name>
<dbReference type="AlphaFoldDB" id="A0A5N5QE86"/>
<gene>
    <name evidence="3" type="ORF">CTheo_6791</name>
</gene>
<organism evidence="3 4">
    <name type="scientific">Ceratobasidium theobromae</name>
    <dbReference type="NCBI Taxonomy" id="1582974"/>
    <lineage>
        <taxon>Eukaryota</taxon>
        <taxon>Fungi</taxon>
        <taxon>Dikarya</taxon>
        <taxon>Basidiomycota</taxon>
        <taxon>Agaricomycotina</taxon>
        <taxon>Agaricomycetes</taxon>
        <taxon>Cantharellales</taxon>
        <taxon>Ceratobasidiaceae</taxon>
        <taxon>Ceratobasidium</taxon>
    </lineage>
</organism>
<evidence type="ECO:0000256" key="1">
    <source>
        <dbReference type="ARBA" id="ARBA00022631"/>
    </source>
</evidence>
<dbReference type="Proteomes" id="UP000383932">
    <property type="component" value="Unassembled WGS sequence"/>
</dbReference>
<dbReference type="OrthoDB" id="5398391at2759"/>
<proteinExistence type="predicted"/>
<dbReference type="EMBL" id="SSOP01000232">
    <property type="protein sequence ID" value="KAB5589756.1"/>
    <property type="molecule type" value="Genomic_DNA"/>
</dbReference>
<evidence type="ECO:0000313" key="3">
    <source>
        <dbReference type="EMBL" id="KAB5589756.1"/>
    </source>
</evidence>
<feature type="domain" description="Oxo-4-hydroxy-4-carboxy-5-ureidoimidazoline decarboxylase" evidence="2">
    <location>
        <begin position="21"/>
        <end position="155"/>
    </location>
</feature>
<dbReference type="Gene3D" id="1.10.3330.10">
    <property type="entry name" value="Oxo-4-hydroxy-4-carboxy-5-ureidoimidazoline decarboxylase"/>
    <property type="match status" value="1"/>
</dbReference>
<dbReference type="Pfam" id="PF09349">
    <property type="entry name" value="OHCU_decarbox"/>
    <property type="match status" value="1"/>
</dbReference>